<feature type="compositionally biased region" description="Pro residues" evidence="2">
    <location>
        <begin position="295"/>
        <end position="306"/>
    </location>
</feature>
<evidence type="ECO:0000256" key="3">
    <source>
        <dbReference type="SAM" id="Phobius"/>
    </source>
</evidence>
<dbReference type="Pfam" id="PF03067">
    <property type="entry name" value="LPMO_10"/>
    <property type="match status" value="1"/>
</dbReference>
<dbReference type="InterPro" id="IPR004302">
    <property type="entry name" value="Cellulose/chitin-bd_N"/>
</dbReference>
<dbReference type="Gene3D" id="2.70.50.50">
    <property type="entry name" value="chitin-binding protein cbp21"/>
    <property type="match status" value="1"/>
</dbReference>
<reference evidence="7" key="1">
    <citation type="journal article" date="2019" name="Int. J. Syst. Evol. Microbiol.">
        <title>The Global Catalogue of Microorganisms (GCM) 10K type strain sequencing project: providing services to taxonomists for standard genome sequencing and annotation.</title>
        <authorList>
            <consortium name="The Broad Institute Genomics Platform"/>
            <consortium name="The Broad Institute Genome Sequencing Center for Infectious Disease"/>
            <person name="Wu L."/>
            <person name="Ma J."/>
        </authorList>
    </citation>
    <scope>NUCLEOTIDE SEQUENCE [LARGE SCALE GENOMIC DNA]</scope>
    <source>
        <strain evidence="7">CGMCC 4.1469</strain>
    </source>
</reference>
<dbReference type="Proteomes" id="UP001596067">
    <property type="component" value="Unassembled WGS sequence"/>
</dbReference>
<feature type="region of interest" description="Disordered" evidence="2">
    <location>
        <begin position="217"/>
        <end position="332"/>
    </location>
</feature>
<feature type="chain" id="PRO_5047382606" evidence="4">
    <location>
        <begin position="21"/>
        <end position="375"/>
    </location>
</feature>
<feature type="transmembrane region" description="Helical" evidence="3">
    <location>
        <begin position="344"/>
        <end position="365"/>
    </location>
</feature>
<feature type="compositionally biased region" description="Low complexity" evidence="2">
    <location>
        <begin position="260"/>
        <end position="294"/>
    </location>
</feature>
<evidence type="ECO:0000256" key="1">
    <source>
        <dbReference type="ARBA" id="ARBA00022729"/>
    </source>
</evidence>
<evidence type="ECO:0000313" key="7">
    <source>
        <dbReference type="Proteomes" id="UP001596067"/>
    </source>
</evidence>
<keyword evidence="7" id="KW-1185">Reference proteome</keyword>
<feature type="domain" description="Chitin-binding type-4" evidence="5">
    <location>
        <begin position="31"/>
        <end position="209"/>
    </location>
</feature>
<accession>A0ABW1EUS3</accession>
<dbReference type="CDD" id="cd21177">
    <property type="entry name" value="LPMO_AA10"/>
    <property type="match status" value="1"/>
</dbReference>
<dbReference type="GO" id="GO:0004497">
    <property type="term" value="F:monooxygenase activity"/>
    <property type="evidence" value="ECO:0007669"/>
    <property type="project" value="UniProtKB-KW"/>
</dbReference>
<name>A0ABW1EUS3_9ACTN</name>
<dbReference type="InterPro" id="IPR051024">
    <property type="entry name" value="GlcNAc_Chitin_IntDeg"/>
</dbReference>
<dbReference type="EMBL" id="JBHSOD010000006">
    <property type="protein sequence ID" value="MFC5884796.1"/>
    <property type="molecule type" value="Genomic_DNA"/>
</dbReference>
<feature type="compositionally biased region" description="Low complexity" evidence="2">
    <location>
        <begin position="307"/>
        <end position="332"/>
    </location>
</feature>
<keyword evidence="6" id="KW-0560">Oxidoreductase</keyword>
<dbReference type="InterPro" id="IPR014756">
    <property type="entry name" value="Ig_E-set"/>
</dbReference>
<keyword evidence="3" id="KW-0812">Transmembrane</keyword>
<keyword evidence="1 4" id="KW-0732">Signal</keyword>
<dbReference type="PANTHER" id="PTHR34823">
    <property type="entry name" value="GLCNAC-BINDING PROTEIN A"/>
    <property type="match status" value="1"/>
</dbReference>
<dbReference type="RefSeq" id="WP_313763911.1">
    <property type="nucleotide sequence ID" value="NZ_BAAAVH010000034.1"/>
</dbReference>
<feature type="compositionally biased region" description="Low complexity" evidence="2">
    <location>
        <begin position="217"/>
        <end position="246"/>
    </location>
</feature>
<protein>
    <submittedName>
        <fullName evidence="6">Lytic polysaccharide monooxygenase</fullName>
    </submittedName>
</protein>
<evidence type="ECO:0000259" key="5">
    <source>
        <dbReference type="Pfam" id="PF03067"/>
    </source>
</evidence>
<comment type="caution">
    <text evidence="6">The sequence shown here is derived from an EMBL/GenBank/DDBJ whole genome shotgun (WGS) entry which is preliminary data.</text>
</comment>
<organism evidence="6 7">
    <name type="scientific">Kitasatospora aburaviensis</name>
    <dbReference type="NCBI Taxonomy" id="67265"/>
    <lineage>
        <taxon>Bacteria</taxon>
        <taxon>Bacillati</taxon>
        <taxon>Actinomycetota</taxon>
        <taxon>Actinomycetes</taxon>
        <taxon>Kitasatosporales</taxon>
        <taxon>Streptomycetaceae</taxon>
        <taxon>Kitasatospora</taxon>
    </lineage>
</organism>
<keyword evidence="6" id="KW-0503">Monooxygenase</keyword>
<feature type="signal peptide" evidence="4">
    <location>
        <begin position="1"/>
        <end position="20"/>
    </location>
</feature>
<keyword evidence="3" id="KW-0472">Membrane</keyword>
<evidence type="ECO:0000313" key="6">
    <source>
        <dbReference type="EMBL" id="MFC5884796.1"/>
    </source>
</evidence>
<evidence type="ECO:0000256" key="2">
    <source>
        <dbReference type="SAM" id="MobiDB-lite"/>
    </source>
</evidence>
<sequence length="375" mass="37518">MPVRRRFPAAVLTLTATGLAVGLTGAPAAAHGSMQNPLSRVEGCYLEGAEHPKSAACTAAVATGGTAALYDWMSLRIGDAAGRHRELIPDGKLCSAGSDTYRGLDLPRADWPATNLTSGADFTFRYRATAPHKGTFQLYITNGSYSPTKPLTWANLEPQPFLTVTDPQLVDGSYVLPGKVPAGKTGRQLIYAIWQRSDSPEAFYSCSDVVFDGSGANPGTNTGTGGSPVPTGGATATTPTTPTTAGGHDHGHAPAPTAPAPAGGATAPTAAPVPASAGTPAAPAAPATPTTAPTAPTPTAPAPAVPTPTGTAGTPVAAGAAGTTPATTAAAPDQLAQTGSDRSLGILASVGSAFLLAGATVAVLHRQRRRRAHAR</sequence>
<proteinExistence type="predicted"/>
<evidence type="ECO:0000256" key="4">
    <source>
        <dbReference type="SAM" id="SignalP"/>
    </source>
</evidence>
<dbReference type="SUPFAM" id="SSF81296">
    <property type="entry name" value="E set domains"/>
    <property type="match status" value="1"/>
</dbReference>
<keyword evidence="3" id="KW-1133">Transmembrane helix</keyword>
<dbReference type="PANTHER" id="PTHR34823:SF1">
    <property type="entry name" value="CHITIN-BINDING TYPE-4 DOMAIN-CONTAINING PROTEIN"/>
    <property type="match status" value="1"/>
</dbReference>
<gene>
    <name evidence="6" type="ORF">ACFP0N_07370</name>
</gene>